<accession>A0ABU0THG9</accession>
<protein>
    <submittedName>
        <fullName evidence="2">Nicotinamide-nucleotide amidase</fullName>
        <ecNumber evidence="2">3.5.1.42</ecNumber>
    </submittedName>
</protein>
<comment type="caution">
    <text evidence="2">The sequence shown here is derived from an EMBL/GenBank/DDBJ whole genome shotgun (WGS) entry which is preliminary data.</text>
</comment>
<reference evidence="2 3" key="1">
    <citation type="submission" date="2023-07" db="EMBL/GenBank/DDBJ databases">
        <title>Functional and genomic diversity of the sorghum phyllosphere microbiome.</title>
        <authorList>
            <person name="Shade A."/>
        </authorList>
    </citation>
    <scope>NUCLEOTIDE SEQUENCE [LARGE SCALE GENOMIC DNA]</scope>
    <source>
        <strain evidence="2 3">SORGH_AS_1064</strain>
    </source>
</reference>
<keyword evidence="3" id="KW-1185">Reference proteome</keyword>
<name>A0ABU0THG9_9FLAO</name>
<evidence type="ECO:0000313" key="2">
    <source>
        <dbReference type="EMBL" id="MDQ1096502.1"/>
    </source>
</evidence>
<gene>
    <name evidence="2" type="ORF">QE404_001649</name>
</gene>
<dbReference type="GO" id="GO:0019159">
    <property type="term" value="F:nicotinamide-nucleotide amidase activity"/>
    <property type="evidence" value="ECO:0007669"/>
    <property type="project" value="UniProtKB-EC"/>
</dbReference>
<dbReference type="Pfam" id="PF02464">
    <property type="entry name" value="CinA"/>
    <property type="match status" value="1"/>
</dbReference>
<dbReference type="Proteomes" id="UP001225072">
    <property type="component" value="Unassembled WGS sequence"/>
</dbReference>
<dbReference type="EC" id="3.5.1.42" evidence="2"/>
<dbReference type="RefSeq" id="WP_307448987.1">
    <property type="nucleotide sequence ID" value="NZ_JAUTAL010000001.1"/>
</dbReference>
<sequence length="192" mass="21647">MILKPSKIDLTIEQIHVKSFVHFLVELQNLLEFIGEELTALNETVSVAESVTSGFLQFSFSQVKDAGRFFKGGMTAYTLDENISLFHISDDEASFCNGVSPNIAEVMALEVASRYESDWSIAVTGYTVPVKESQNKLYAFFSISRHGKIILSEKLDLHSRTLPLKAQLYYSEFILGCFKLELDKIKFDQQAV</sequence>
<dbReference type="SUPFAM" id="SSF142433">
    <property type="entry name" value="CinA-like"/>
    <property type="match status" value="1"/>
</dbReference>
<feature type="domain" description="CinA C-terminal" evidence="1">
    <location>
        <begin position="29"/>
        <end position="136"/>
    </location>
</feature>
<dbReference type="Gene3D" id="3.90.950.20">
    <property type="entry name" value="CinA-like"/>
    <property type="match status" value="1"/>
</dbReference>
<dbReference type="EMBL" id="JAUTAL010000001">
    <property type="protein sequence ID" value="MDQ1096502.1"/>
    <property type="molecule type" value="Genomic_DNA"/>
</dbReference>
<proteinExistence type="predicted"/>
<organism evidence="2 3">
    <name type="scientific">Chryseobacterium camelliae</name>
    <dbReference type="NCBI Taxonomy" id="1265445"/>
    <lineage>
        <taxon>Bacteria</taxon>
        <taxon>Pseudomonadati</taxon>
        <taxon>Bacteroidota</taxon>
        <taxon>Flavobacteriia</taxon>
        <taxon>Flavobacteriales</taxon>
        <taxon>Weeksellaceae</taxon>
        <taxon>Chryseobacterium group</taxon>
        <taxon>Chryseobacterium</taxon>
    </lineage>
</organism>
<dbReference type="InterPro" id="IPR036653">
    <property type="entry name" value="CinA-like_C"/>
</dbReference>
<evidence type="ECO:0000313" key="3">
    <source>
        <dbReference type="Proteomes" id="UP001225072"/>
    </source>
</evidence>
<dbReference type="InterPro" id="IPR008136">
    <property type="entry name" value="CinA_C"/>
</dbReference>
<evidence type="ECO:0000259" key="1">
    <source>
        <dbReference type="Pfam" id="PF02464"/>
    </source>
</evidence>
<keyword evidence="2" id="KW-0378">Hydrolase</keyword>